<evidence type="ECO:0000256" key="1">
    <source>
        <dbReference type="ARBA" id="ARBA00013247"/>
    </source>
</evidence>
<dbReference type="NCBIfam" id="TIGR01251">
    <property type="entry name" value="ribP_PPkin"/>
    <property type="match status" value="1"/>
</dbReference>
<dbReference type="GO" id="GO:0005524">
    <property type="term" value="F:ATP binding"/>
    <property type="evidence" value="ECO:0007669"/>
    <property type="project" value="UniProtKB-KW"/>
</dbReference>
<dbReference type="SUPFAM" id="SSF53271">
    <property type="entry name" value="PRTase-like"/>
    <property type="match status" value="2"/>
</dbReference>
<evidence type="ECO:0000256" key="4">
    <source>
        <dbReference type="ARBA" id="ARBA00022741"/>
    </source>
</evidence>
<dbReference type="GO" id="GO:0000287">
    <property type="term" value="F:magnesium ion binding"/>
    <property type="evidence" value="ECO:0007669"/>
    <property type="project" value="InterPro"/>
</dbReference>
<dbReference type="Proteomes" id="UP000257084">
    <property type="component" value="Chromosome"/>
</dbReference>
<dbReference type="CDD" id="cd06223">
    <property type="entry name" value="PRTases_typeI"/>
    <property type="match status" value="1"/>
</dbReference>
<dbReference type="GO" id="GO:0006015">
    <property type="term" value="P:5-phosphoribose 1-diphosphate biosynthetic process"/>
    <property type="evidence" value="ECO:0007669"/>
    <property type="project" value="TreeGrafter"/>
</dbReference>
<evidence type="ECO:0000256" key="2">
    <source>
        <dbReference type="ARBA" id="ARBA00022679"/>
    </source>
</evidence>
<keyword evidence="3" id="KW-0545">Nucleotide biosynthesis</keyword>
<dbReference type="InterPro" id="IPR000836">
    <property type="entry name" value="PRTase_dom"/>
</dbReference>
<proteinExistence type="predicted"/>
<dbReference type="GO" id="GO:0005737">
    <property type="term" value="C:cytoplasm"/>
    <property type="evidence" value="ECO:0007669"/>
    <property type="project" value="TreeGrafter"/>
</dbReference>
<gene>
    <name evidence="9" type="ORF">C9I84_028</name>
</gene>
<feature type="domain" description="Ribose-phosphate pyrophosphokinase N-terminal" evidence="8">
    <location>
        <begin position="16"/>
        <end position="104"/>
    </location>
</feature>
<comment type="catalytic activity">
    <reaction evidence="7">
        <text>D-ribose 5-phosphate + ATP = 5-phospho-alpha-D-ribose 1-diphosphate + AMP + H(+)</text>
        <dbReference type="Rhea" id="RHEA:15609"/>
        <dbReference type="ChEBI" id="CHEBI:15378"/>
        <dbReference type="ChEBI" id="CHEBI:30616"/>
        <dbReference type="ChEBI" id="CHEBI:58017"/>
        <dbReference type="ChEBI" id="CHEBI:78346"/>
        <dbReference type="ChEBI" id="CHEBI:456215"/>
        <dbReference type="EC" id="2.7.6.1"/>
    </reaction>
</comment>
<dbReference type="PANTHER" id="PTHR10210">
    <property type="entry name" value="RIBOSE-PHOSPHATE DIPHOSPHOKINASE FAMILY MEMBER"/>
    <property type="match status" value="1"/>
</dbReference>
<dbReference type="KEGG" id="vfg:C9I84_028"/>
<dbReference type="SMART" id="SM01400">
    <property type="entry name" value="Pribosyltran_N"/>
    <property type="match status" value="1"/>
</dbReference>
<evidence type="ECO:0000259" key="8">
    <source>
        <dbReference type="Pfam" id="PF13793"/>
    </source>
</evidence>
<evidence type="ECO:0000256" key="3">
    <source>
        <dbReference type="ARBA" id="ARBA00022727"/>
    </source>
</evidence>
<dbReference type="EC" id="2.7.6.1" evidence="1"/>
<dbReference type="GO" id="GO:0006164">
    <property type="term" value="P:purine nucleotide biosynthetic process"/>
    <property type="evidence" value="ECO:0007669"/>
    <property type="project" value="TreeGrafter"/>
</dbReference>
<keyword evidence="5 9" id="KW-0418">Kinase</keyword>
<dbReference type="EMBL" id="CP028360">
    <property type="protein sequence ID" value="AXN02434.1"/>
    <property type="molecule type" value="Genomic_DNA"/>
</dbReference>
<dbReference type="GO" id="GO:0016301">
    <property type="term" value="F:kinase activity"/>
    <property type="evidence" value="ECO:0007669"/>
    <property type="project" value="UniProtKB-KW"/>
</dbReference>
<evidence type="ECO:0000313" key="10">
    <source>
        <dbReference type="Proteomes" id="UP000257084"/>
    </source>
</evidence>
<dbReference type="Pfam" id="PF13793">
    <property type="entry name" value="Pribosyltran_N"/>
    <property type="match status" value="1"/>
</dbReference>
<dbReference type="InterPro" id="IPR029057">
    <property type="entry name" value="PRTase-like"/>
</dbReference>
<keyword evidence="4" id="KW-0547">Nucleotide-binding</keyword>
<keyword evidence="2" id="KW-0808">Transferase</keyword>
<dbReference type="GO" id="GO:0004749">
    <property type="term" value="F:ribose phosphate diphosphokinase activity"/>
    <property type="evidence" value="ECO:0007669"/>
    <property type="project" value="UniProtKB-EC"/>
</dbReference>
<evidence type="ECO:0000256" key="6">
    <source>
        <dbReference type="ARBA" id="ARBA00022840"/>
    </source>
</evidence>
<organism evidence="9 10">
    <name type="scientific">Candidatus Vidania fulgoroideorum</name>
    <dbReference type="NCBI Taxonomy" id="881286"/>
    <lineage>
        <taxon>Bacteria</taxon>
        <taxon>Pseudomonadati</taxon>
        <taxon>Pseudomonadota</taxon>
        <taxon>Betaproteobacteria</taxon>
        <taxon>Candidatus Vidania</taxon>
    </lineage>
</organism>
<dbReference type="InterPro" id="IPR005946">
    <property type="entry name" value="Rib-P_diPkinase"/>
</dbReference>
<dbReference type="AlphaFoldDB" id="A0A346E0C9"/>
<reference evidence="9 10" key="1">
    <citation type="submission" date="2018-03" db="EMBL/GenBank/DDBJ databases">
        <title>A parallel universe: an anciently diverged bacterial symbiosis in a Hawaiian planthopper (Hemiptera: Cixiidae) reveals rearranged nutritional responsibilities.</title>
        <authorList>
            <person name="Bennett G."/>
            <person name="Mao M."/>
        </authorList>
    </citation>
    <scope>NUCLEOTIDE SEQUENCE [LARGE SCALE GENOMIC DNA]</scope>
    <source>
        <strain evidence="9 10">OLIH</strain>
    </source>
</reference>
<evidence type="ECO:0000313" key="9">
    <source>
        <dbReference type="EMBL" id="AXN02434.1"/>
    </source>
</evidence>
<sequence>MIILNNLKKNKYLKKNNKIKIKYFPDGELKIKTKLKNNIKKVFLIFLINKNIEKEIFKILMIIDNLKKNGINKIYLLIPYLRFSRQDKFKNSSPLKLFIKMLEKVKLKMLVTFDIHSIQTLGFSEKLIIRNFSLFPKIIKILKDIKKKIIFTDIGGYNRYSKYLKNENYFVFNKFREKKNVKILNKNIVKENIKYIIFDDIIDSGKTIIESIKKLKNSNIKNIYIFSIHPVFSNKKFFKTIKKIKEIKKIFIFKTLKKKIKSKKIFFLRIKKKINSIIKKCLKK</sequence>
<accession>A0A346E0C9</accession>
<evidence type="ECO:0000256" key="5">
    <source>
        <dbReference type="ARBA" id="ARBA00022777"/>
    </source>
</evidence>
<keyword evidence="10" id="KW-1185">Reference proteome</keyword>
<dbReference type="InterPro" id="IPR029099">
    <property type="entry name" value="Pribosyltran_N"/>
</dbReference>
<name>A0A346E0C9_9PROT</name>
<dbReference type="PANTHER" id="PTHR10210:SF32">
    <property type="entry name" value="RIBOSE-PHOSPHATE PYROPHOSPHOKINASE 2"/>
    <property type="match status" value="1"/>
</dbReference>
<protein>
    <recommendedName>
        <fullName evidence="1">ribose-phosphate diphosphokinase</fullName>
        <ecNumber evidence="1">2.7.6.1</ecNumber>
    </recommendedName>
</protein>
<keyword evidence="6" id="KW-0067">ATP-binding</keyword>
<dbReference type="Gene3D" id="3.40.50.2020">
    <property type="match status" value="2"/>
</dbReference>
<dbReference type="GO" id="GO:0002189">
    <property type="term" value="C:ribose phosphate diphosphokinase complex"/>
    <property type="evidence" value="ECO:0007669"/>
    <property type="project" value="TreeGrafter"/>
</dbReference>
<evidence type="ECO:0000256" key="7">
    <source>
        <dbReference type="ARBA" id="ARBA00049535"/>
    </source>
</evidence>
<dbReference type="FunFam" id="3.40.50.2020:FF:000014">
    <property type="entry name" value="Ribose-phosphate pyrophosphokinase 1"/>
    <property type="match status" value="1"/>
</dbReference>